<proteinExistence type="predicted"/>
<evidence type="ECO:0000313" key="2">
    <source>
        <dbReference type="EMBL" id="EDW07222.1"/>
    </source>
</evidence>
<keyword evidence="3" id="KW-1185">Reference proteome</keyword>
<feature type="chain" id="PRO_5002811973" description="Secreted protein" evidence="1">
    <location>
        <begin position="17"/>
        <end position="63"/>
    </location>
</feature>
<keyword evidence="1" id="KW-0732">Signal</keyword>
<feature type="signal peptide" evidence="1">
    <location>
        <begin position="1"/>
        <end position="16"/>
    </location>
</feature>
<reference evidence="2 3" key="1">
    <citation type="journal article" date="2007" name="Nature">
        <title>Evolution of genes and genomes on the Drosophila phylogeny.</title>
        <authorList>
            <consortium name="Drosophila 12 Genomes Consortium"/>
            <person name="Clark A.G."/>
            <person name="Eisen M.B."/>
            <person name="Smith D.R."/>
            <person name="Bergman C.M."/>
            <person name="Oliver B."/>
            <person name="Markow T.A."/>
            <person name="Kaufman T.C."/>
            <person name="Kellis M."/>
            <person name="Gelbart W."/>
            <person name="Iyer V.N."/>
            <person name="Pollard D.A."/>
            <person name="Sackton T.B."/>
            <person name="Larracuente A.M."/>
            <person name="Singh N.D."/>
            <person name="Abad J.P."/>
            <person name="Abt D.N."/>
            <person name="Adryan B."/>
            <person name="Aguade M."/>
            <person name="Akashi H."/>
            <person name="Anderson W.W."/>
            <person name="Aquadro C.F."/>
            <person name="Ardell D.H."/>
            <person name="Arguello R."/>
            <person name="Artieri C.G."/>
            <person name="Barbash D.A."/>
            <person name="Barker D."/>
            <person name="Barsanti P."/>
            <person name="Batterham P."/>
            <person name="Batzoglou S."/>
            <person name="Begun D."/>
            <person name="Bhutkar A."/>
            <person name="Blanco E."/>
            <person name="Bosak S.A."/>
            <person name="Bradley R.K."/>
            <person name="Brand A.D."/>
            <person name="Brent M.R."/>
            <person name="Brooks A.N."/>
            <person name="Brown R.H."/>
            <person name="Butlin R.K."/>
            <person name="Caggese C."/>
            <person name="Calvi B.R."/>
            <person name="Bernardo de Carvalho A."/>
            <person name="Caspi A."/>
            <person name="Castrezana S."/>
            <person name="Celniker S.E."/>
            <person name="Chang J.L."/>
            <person name="Chapple C."/>
            <person name="Chatterji S."/>
            <person name="Chinwalla A."/>
            <person name="Civetta A."/>
            <person name="Clifton S.W."/>
            <person name="Comeron J.M."/>
            <person name="Costello J.C."/>
            <person name="Coyne J.A."/>
            <person name="Daub J."/>
            <person name="David R.G."/>
            <person name="Delcher A.L."/>
            <person name="Delehaunty K."/>
            <person name="Do C.B."/>
            <person name="Ebling H."/>
            <person name="Edwards K."/>
            <person name="Eickbush T."/>
            <person name="Evans J.D."/>
            <person name="Filipski A."/>
            <person name="Findeiss S."/>
            <person name="Freyhult E."/>
            <person name="Fulton L."/>
            <person name="Fulton R."/>
            <person name="Garcia A.C."/>
            <person name="Gardiner A."/>
            <person name="Garfield D.A."/>
            <person name="Garvin B.E."/>
            <person name="Gibson G."/>
            <person name="Gilbert D."/>
            <person name="Gnerre S."/>
            <person name="Godfrey J."/>
            <person name="Good R."/>
            <person name="Gotea V."/>
            <person name="Gravely B."/>
            <person name="Greenberg A.J."/>
            <person name="Griffiths-Jones S."/>
            <person name="Gross S."/>
            <person name="Guigo R."/>
            <person name="Gustafson E.A."/>
            <person name="Haerty W."/>
            <person name="Hahn M.W."/>
            <person name="Halligan D.L."/>
            <person name="Halpern A.L."/>
            <person name="Halter G.M."/>
            <person name="Han M.V."/>
            <person name="Heger A."/>
            <person name="Hillier L."/>
            <person name="Hinrichs A.S."/>
            <person name="Holmes I."/>
            <person name="Hoskins R.A."/>
            <person name="Hubisz M.J."/>
            <person name="Hultmark D."/>
            <person name="Huntley M.A."/>
            <person name="Jaffe D.B."/>
            <person name="Jagadeeshan S."/>
            <person name="Jeck W.R."/>
            <person name="Johnson J."/>
            <person name="Jones C.D."/>
            <person name="Jordan W.C."/>
            <person name="Karpen G.H."/>
            <person name="Kataoka E."/>
            <person name="Keightley P.D."/>
            <person name="Kheradpour P."/>
            <person name="Kirkness E.F."/>
            <person name="Koerich L.B."/>
            <person name="Kristiansen K."/>
            <person name="Kudrna D."/>
            <person name="Kulathinal R.J."/>
            <person name="Kumar S."/>
            <person name="Kwok R."/>
            <person name="Lander E."/>
            <person name="Langley C.H."/>
            <person name="Lapoint R."/>
            <person name="Lazzaro B.P."/>
            <person name="Lee S.J."/>
            <person name="Levesque L."/>
            <person name="Li R."/>
            <person name="Lin C.F."/>
            <person name="Lin M.F."/>
            <person name="Lindblad-Toh K."/>
            <person name="Llopart A."/>
            <person name="Long M."/>
            <person name="Low L."/>
            <person name="Lozovsky E."/>
            <person name="Lu J."/>
            <person name="Luo M."/>
            <person name="Machado C.A."/>
            <person name="Makalowski W."/>
            <person name="Marzo M."/>
            <person name="Matsuda M."/>
            <person name="Matzkin L."/>
            <person name="McAllister B."/>
            <person name="McBride C.S."/>
            <person name="McKernan B."/>
            <person name="McKernan K."/>
            <person name="Mendez-Lago M."/>
            <person name="Minx P."/>
            <person name="Mollenhauer M.U."/>
            <person name="Montooth K."/>
            <person name="Mount S.M."/>
            <person name="Mu X."/>
            <person name="Myers E."/>
            <person name="Negre B."/>
            <person name="Newfeld S."/>
            <person name="Nielsen R."/>
            <person name="Noor M.A."/>
            <person name="O'Grady P."/>
            <person name="Pachter L."/>
            <person name="Papaceit M."/>
            <person name="Parisi M.J."/>
            <person name="Parisi M."/>
            <person name="Parts L."/>
            <person name="Pedersen J.S."/>
            <person name="Pesole G."/>
            <person name="Phillippy A.M."/>
            <person name="Ponting C.P."/>
            <person name="Pop M."/>
            <person name="Porcelli D."/>
            <person name="Powell J.R."/>
            <person name="Prohaska S."/>
            <person name="Pruitt K."/>
            <person name="Puig M."/>
            <person name="Quesneville H."/>
            <person name="Ram K.R."/>
            <person name="Rand D."/>
            <person name="Rasmussen M.D."/>
            <person name="Reed L.K."/>
            <person name="Reenan R."/>
            <person name="Reily A."/>
            <person name="Remington K.A."/>
            <person name="Rieger T.T."/>
            <person name="Ritchie M.G."/>
            <person name="Robin C."/>
            <person name="Rogers Y.H."/>
            <person name="Rohde C."/>
            <person name="Rozas J."/>
            <person name="Rubenfield M.J."/>
            <person name="Ruiz A."/>
            <person name="Russo S."/>
            <person name="Salzberg S.L."/>
            <person name="Sanchez-Gracia A."/>
            <person name="Saranga D.J."/>
            <person name="Sato H."/>
            <person name="Schaeffer S.W."/>
            <person name="Schatz M.C."/>
            <person name="Schlenke T."/>
            <person name="Schwartz R."/>
            <person name="Segarra C."/>
            <person name="Singh R.S."/>
            <person name="Sirot L."/>
            <person name="Sirota M."/>
            <person name="Sisneros N.B."/>
            <person name="Smith C.D."/>
            <person name="Smith T.F."/>
            <person name="Spieth J."/>
            <person name="Stage D.E."/>
            <person name="Stark A."/>
            <person name="Stephan W."/>
            <person name="Strausberg R.L."/>
            <person name="Strempel S."/>
            <person name="Sturgill D."/>
            <person name="Sutton G."/>
            <person name="Sutton G.G."/>
            <person name="Tao W."/>
            <person name="Teichmann S."/>
            <person name="Tobari Y.N."/>
            <person name="Tomimura Y."/>
            <person name="Tsolas J.M."/>
            <person name="Valente V.L."/>
            <person name="Venter E."/>
            <person name="Venter J.C."/>
            <person name="Vicario S."/>
            <person name="Vieira F.G."/>
            <person name="Vilella A.J."/>
            <person name="Villasante A."/>
            <person name="Walenz B."/>
            <person name="Wang J."/>
            <person name="Wasserman M."/>
            <person name="Watts T."/>
            <person name="Wilson D."/>
            <person name="Wilson R.K."/>
            <person name="Wing R.A."/>
            <person name="Wolfner M.F."/>
            <person name="Wong A."/>
            <person name="Wong G.K."/>
            <person name="Wu C.I."/>
            <person name="Wu G."/>
            <person name="Yamamoto D."/>
            <person name="Yang H.P."/>
            <person name="Yang S.P."/>
            <person name="Yorke J.A."/>
            <person name="Yoshida K."/>
            <person name="Zdobnov E."/>
            <person name="Zhang P."/>
            <person name="Zhang Y."/>
            <person name="Zimin A.V."/>
            <person name="Baldwin J."/>
            <person name="Abdouelleil A."/>
            <person name="Abdulkadir J."/>
            <person name="Abebe A."/>
            <person name="Abera B."/>
            <person name="Abreu J."/>
            <person name="Acer S.C."/>
            <person name="Aftuck L."/>
            <person name="Alexander A."/>
            <person name="An P."/>
            <person name="Anderson E."/>
            <person name="Anderson S."/>
            <person name="Arachi H."/>
            <person name="Azer M."/>
            <person name="Bachantsang P."/>
            <person name="Barry A."/>
            <person name="Bayul T."/>
            <person name="Berlin A."/>
            <person name="Bessette D."/>
            <person name="Bloom T."/>
            <person name="Blye J."/>
            <person name="Boguslavskiy L."/>
            <person name="Bonnet C."/>
            <person name="Boukhgalter B."/>
            <person name="Bourzgui I."/>
            <person name="Brown A."/>
            <person name="Cahill P."/>
            <person name="Channer S."/>
            <person name="Cheshatsang Y."/>
            <person name="Chuda L."/>
            <person name="Citroen M."/>
            <person name="Collymore A."/>
            <person name="Cooke P."/>
            <person name="Costello M."/>
            <person name="D'Aco K."/>
            <person name="Daza R."/>
            <person name="De Haan G."/>
            <person name="DeGray S."/>
            <person name="DeMaso C."/>
            <person name="Dhargay N."/>
            <person name="Dooley K."/>
            <person name="Dooley E."/>
            <person name="Doricent M."/>
            <person name="Dorje P."/>
            <person name="Dorjee K."/>
            <person name="Dupes A."/>
            <person name="Elong R."/>
            <person name="Falk J."/>
            <person name="Farina A."/>
            <person name="Faro S."/>
            <person name="Ferguson D."/>
            <person name="Fisher S."/>
            <person name="Foley C.D."/>
            <person name="Franke A."/>
            <person name="Friedrich D."/>
            <person name="Gadbois L."/>
            <person name="Gearin G."/>
            <person name="Gearin C.R."/>
            <person name="Giannoukos G."/>
            <person name="Goode T."/>
            <person name="Graham J."/>
            <person name="Grandbois E."/>
            <person name="Grewal S."/>
            <person name="Gyaltsen K."/>
            <person name="Hafez N."/>
            <person name="Hagos B."/>
            <person name="Hall J."/>
            <person name="Henson C."/>
            <person name="Hollinger A."/>
            <person name="Honan T."/>
            <person name="Huard M.D."/>
            <person name="Hughes L."/>
            <person name="Hurhula B."/>
            <person name="Husby M.E."/>
            <person name="Kamat A."/>
            <person name="Kanga B."/>
            <person name="Kashin S."/>
            <person name="Khazanovich D."/>
            <person name="Kisner P."/>
            <person name="Lance K."/>
            <person name="Lara M."/>
            <person name="Lee W."/>
            <person name="Lennon N."/>
            <person name="Letendre F."/>
            <person name="LeVine R."/>
            <person name="Lipovsky A."/>
            <person name="Liu X."/>
            <person name="Liu J."/>
            <person name="Liu S."/>
            <person name="Lokyitsang T."/>
            <person name="Lokyitsang Y."/>
            <person name="Lubonja R."/>
            <person name="Lui A."/>
            <person name="MacDonald P."/>
            <person name="Magnisalis V."/>
            <person name="Maru K."/>
            <person name="Matthews C."/>
            <person name="McCusker W."/>
            <person name="McDonough S."/>
            <person name="Mehta T."/>
            <person name="Meldrim J."/>
            <person name="Meneus L."/>
            <person name="Mihai O."/>
            <person name="Mihalev A."/>
            <person name="Mihova T."/>
            <person name="Mittelman R."/>
            <person name="Mlenga V."/>
            <person name="Montmayeur A."/>
            <person name="Mulrain L."/>
            <person name="Navidi A."/>
            <person name="Naylor J."/>
            <person name="Negash T."/>
            <person name="Nguyen T."/>
            <person name="Nguyen N."/>
            <person name="Nicol R."/>
            <person name="Norbu C."/>
            <person name="Norbu N."/>
            <person name="Novod N."/>
            <person name="O'Neill B."/>
            <person name="Osman S."/>
            <person name="Markiewicz E."/>
            <person name="Oyono O.L."/>
            <person name="Patti C."/>
            <person name="Phunkhang P."/>
            <person name="Pierre F."/>
            <person name="Priest M."/>
            <person name="Raghuraman S."/>
            <person name="Rege F."/>
            <person name="Reyes R."/>
            <person name="Rise C."/>
            <person name="Rogov P."/>
            <person name="Ross K."/>
            <person name="Ryan E."/>
            <person name="Settipalli S."/>
            <person name="Shea T."/>
            <person name="Sherpa N."/>
            <person name="Shi L."/>
            <person name="Shih D."/>
            <person name="Sparrow T."/>
            <person name="Spaulding J."/>
            <person name="Stalker J."/>
            <person name="Stange-Thomann N."/>
            <person name="Stavropoulos S."/>
            <person name="Stone C."/>
            <person name="Strader C."/>
            <person name="Tesfaye S."/>
            <person name="Thomson T."/>
            <person name="Thoulutsang Y."/>
            <person name="Thoulutsang D."/>
            <person name="Topham K."/>
            <person name="Topping I."/>
            <person name="Tsamla T."/>
            <person name="Vassiliev H."/>
            <person name="Vo A."/>
            <person name="Wangchuk T."/>
            <person name="Wangdi T."/>
            <person name="Weiand M."/>
            <person name="Wilkinson J."/>
            <person name="Wilson A."/>
            <person name="Yadav S."/>
            <person name="Young G."/>
            <person name="Yu Q."/>
            <person name="Zembek L."/>
            <person name="Zhong D."/>
            <person name="Zimmer A."/>
            <person name="Zwirko Z."/>
            <person name="Jaffe D.B."/>
            <person name="Alvarez P."/>
            <person name="Brockman W."/>
            <person name="Butler J."/>
            <person name="Chin C."/>
            <person name="Gnerre S."/>
            <person name="Grabherr M."/>
            <person name="Kleber M."/>
            <person name="Mauceli E."/>
            <person name="MacCallum I."/>
        </authorList>
    </citation>
    <scope>NUCLEOTIDE SEQUENCE [LARGE SCALE GENOMIC DNA]</scope>
    <source>
        <strain evidence="3">Tucson 15081-1352.22</strain>
    </source>
</reference>
<dbReference type="HOGENOM" id="CLU_2888084_0_0_1"/>
<sequence length="63" mass="7463">MNWALFLCIFLRQAMQTKPCGAHGEAHCMRCQYQRVVRKKRGRQSPDLCEQTGVYSYDYEEDD</sequence>
<evidence type="ECO:0008006" key="4">
    <source>
        <dbReference type="Google" id="ProtNLM"/>
    </source>
</evidence>
<dbReference type="InParanoid" id="B4L3U4"/>
<dbReference type="EMBL" id="CH933810">
    <property type="protein sequence ID" value="EDW07222.1"/>
    <property type="molecule type" value="Genomic_DNA"/>
</dbReference>
<name>B4L3U4_DROMO</name>
<evidence type="ECO:0000256" key="1">
    <source>
        <dbReference type="SAM" id="SignalP"/>
    </source>
</evidence>
<organism evidence="2 3">
    <name type="scientific">Drosophila mojavensis</name>
    <name type="common">Fruit fly</name>
    <dbReference type="NCBI Taxonomy" id="7230"/>
    <lineage>
        <taxon>Eukaryota</taxon>
        <taxon>Metazoa</taxon>
        <taxon>Ecdysozoa</taxon>
        <taxon>Arthropoda</taxon>
        <taxon>Hexapoda</taxon>
        <taxon>Insecta</taxon>
        <taxon>Pterygota</taxon>
        <taxon>Neoptera</taxon>
        <taxon>Endopterygota</taxon>
        <taxon>Diptera</taxon>
        <taxon>Brachycera</taxon>
        <taxon>Muscomorpha</taxon>
        <taxon>Ephydroidea</taxon>
        <taxon>Drosophilidae</taxon>
        <taxon>Drosophila</taxon>
    </lineage>
</organism>
<dbReference type="Proteomes" id="UP000009192">
    <property type="component" value="Unassembled WGS sequence"/>
</dbReference>
<gene>
    <name evidence="2" type="primary">Dmoj\GI15621</name>
    <name evidence="2" type="ORF">Dmoj_GI15621</name>
</gene>
<evidence type="ECO:0000313" key="3">
    <source>
        <dbReference type="Proteomes" id="UP000009192"/>
    </source>
</evidence>
<dbReference type="KEGG" id="dmo:Dmoj_GI15621"/>
<protein>
    <recommendedName>
        <fullName evidence="4">Secreted protein</fullName>
    </recommendedName>
</protein>
<accession>B4L3U4</accession>
<dbReference type="AlphaFoldDB" id="B4L3U4"/>